<evidence type="ECO:0000256" key="1">
    <source>
        <dbReference type="ARBA" id="ARBA00007411"/>
    </source>
</evidence>
<dbReference type="EMBL" id="CAJPIZ010002310">
    <property type="protein sequence ID" value="CAG2104845.1"/>
    <property type="molecule type" value="Genomic_DNA"/>
</dbReference>
<dbReference type="GO" id="GO:0005085">
    <property type="term" value="F:guanyl-nucleotide exchange factor activity"/>
    <property type="evidence" value="ECO:0007669"/>
    <property type="project" value="TreeGrafter"/>
</dbReference>
<evidence type="ECO:0000256" key="4">
    <source>
        <dbReference type="RuleBase" id="RU003791"/>
    </source>
</evidence>
<organism evidence="7">
    <name type="scientific">Medioppia subpectinata</name>
    <dbReference type="NCBI Taxonomy" id="1979941"/>
    <lineage>
        <taxon>Eukaryota</taxon>
        <taxon>Metazoa</taxon>
        <taxon>Ecdysozoa</taxon>
        <taxon>Arthropoda</taxon>
        <taxon>Chelicerata</taxon>
        <taxon>Arachnida</taxon>
        <taxon>Acari</taxon>
        <taxon>Acariformes</taxon>
        <taxon>Sarcoptiformes</taxon>
        <taxon>Oribatida</taxon>
        <taxon>Brachypylina</taxon>
        <taxon>Oppioidea</taxon>
        <taxon>Oppiidae</taxon>
        <taxon>Medioppia</taxon>
    </lineage>
</organism>
<dbReference type="OrthoDB" id="331763at2759"/>
<dbReference type="InterPro" id="IPR049720">
    <property type="entry name" value="EF1B_bsu/dsu"/>
</dbReference>
<feature type="compositionally biased region" description="Acidic residues" evidence="5">
    <location>
        <begin position="100"/>
        <end position="117"/>
    </location>
</feature>
<dbReference type="SMART" id="SM00888">
    <property type="entry name" value="EF1_GNE"/>
    <property type="match status" value="1"/>
</dbReference>
<dbReference type="EMBL" id="OC856885">
    <property type="protein sequence ID" value="CAD7624415.1"/>
    <property type="molecule type" value="Genomic_DNA"/>
</dbReference>
<dbReference type="InterPro" id="IPR001326">
    <property type="entry name" value="Transl_elong_EF1B_B/D_CS"/>
</dbReference>
<evidence type="ECO:0000259" key="6">
    <source>
        <dbReference type="SMART" id="SM00888"/>
    </source>
</evidence>
<dbReference type="InterPro" id="IPR014717">
    <property type="entry name" value="Transl_elong_EF1B/ribsomal_bS6"/>
</dbReference>
<gene>
    <name evidence="7" type="ORF">OSB1V03_LOCUS4860</name>
</gene>
<feature type="region of interest" description="Disordered" evidence="5">
    <location>
        <begin position="36"/>
        <end position="55"/>
    </location>
</feature>
<dbReference type="PANTHER" id="PTHR11595">
    <property type="entry name" value="EF-HAND AND COILED-COIL DOMAIN-CONTAINING FAMILY MEMBER"/>
    <property type="match status" value="1"/>
</dbReference>
<sequence>MSSSAVQNLEALAKESVWDEKYRYADAERDYFSQSVRQSQDVMTQSRAQPTDQTVNELSSLVSKLELRVISLEGSSKPSAAKTAAPAPKPAVNNTKKEDNDDSDVDLFGSDEDEEADEVRKKRLEDYANKKAKKPGVVAKSSVVLDVKPWDDETDMKQMEVNVRKIEMDGLVWGASKLVPLAYGIQKLQIVIVIEDDKVSVEELTEKLEALEDFVQSVDIAAFNKI</sequence>
<dbReference type="Proteomes" id="UP000759131">
    <property type="component" value="Unassembled WGS sequence"/>
</dbReference>
<dbReference type="GO" id="GO:0005829">
    <property type="term" value="C:cytosol"/>
    <property type="evidence" value="ECO:0007669"/>
    <property type="project" value="TreeGrafter"/>
</dbReference>
<dbReference type="SUPFAM" id="SSF54984">
    <property type="entry name" value="eEF-1beta-like"/>
    <property type="match status" value="1"/>
</dbReference>
<dbReference type="Gene3D" id="3.30.70.60">
    <property type="match status" value="1"/>
</dbReference>
<feature type="region of interest" description="Disordered" evidence="5">
    <location>
        <begin position="74"/>
        <end position="119"/>
    </location>
</feature>
<dbReference type="PANTHER" id="PTHR11595:SF21">
    <property type="entry name" value="ELONGATION FACTOR 1-BETA"/>
    <property type="match status" value="1"/>
</dbReference>
<keyword evidence="8" id="KW-1185">Reference proteome</keyword>
<dbReference type="AlphaFoldDB" id="A0A7R9KJJ1"/>
<reference evidence="7" key="1">
    <citation type="submission" date="2020-11" db="EMBL/GenBank/DDBJ databases">
        <authorList>
            <person name="Tran Van P."/>
        </authorList>
    </citation>
    <scope>NUCLEOTIDE SEQUENCE</scope>
</reference>
<dbReference type="Pfam" id="PF00736">
    <property type="entry name" value="EF1_GNE"/>
    <property type="match status" value="1"/>
</dbReference>
<name>A0A7R9KJJ1_9ACAR</name>
<dbReference type="GO" id="GO:0005853">
    <property type="term" value="C:eukaryotic translation elongation factor 1 complex"/>
    <property type="evidence" value="ECO:0007669"/>
    <property type="project" value="InterPro"/>
</dbReference>
<evidence type="ECO:0000256" key="3">
    <source>
        <dbReference type="ARBA" id="ARBA00022917"/>
    </source>
</evidence>
<feature type="domain" description="Translation elongation factor EF1B beta/delta subunit guanine nucleotide exchange" evidence="6">
    <location>
        <begin position="140"/>
        <end position="226"/>
    </location>
</feature>
<evidence type="ECO:0000256" key="5">
    <source>
        <dbReference type="SAM" id="MobiDB-lite"/>
    </source>
</evidence>
<dbReference type="CDD" id="cd00292">
    <property type="entry name" value="EF1B"/>
    <property type="match status" value="1"/>
</dbReference>
<accession>A0A7R9KJJ1</accession>
<evidence type="ECO:0000256" key="2">
    <source>
        <dbReference type="ARBA" id="ARBA00022768"/>
    </source>
</evidence>
<dbReference type="PROSITE" id="PS00825">
    <property type="entry name" value="EF1BD_2"/>
    <property type="match status" value="1"/>
</dbReference>
<comment type="similarity">
    <text evidence="1 4">Belongs to the EF-1-beta/EF-1-delta family.</text>
</comment>
<evidence type="ECO:0000313" key="8">
    <source>
        <dbReference type="Proteomes" id="UP000759131"/>
    </source>
</evidence>
<protein>
    <recommendedName>
        <fullName evidence="6">Translation elongation factor EF1B beta/delta subunit guanine nucleotide exchange domain-containing protein</fullName>
    </recommendedName>
</protein>
<dbReference type="InterPro" id="IPR014038">
    <property type="entry name" value="EF1B_bsu/dsu_GNE"/>
</dbReference>
<evidence type="ECO:0000313" key="7">
    <source>
        <dbReference type="EMBL" id="CAD7624415.1"/>
    </source>
</evidence>
<keyword evidence="2 4" id="KW-0251">Elongation factor</keyword>
<dbReference type="FunFam" id="3.30.70.60:FF:000001">
    <property type="entry name" value="Elongation factor 1-beta 1 like"/>
    <property type="match status" value="1"/>
</dbReference>
<keyword evidence="3 4" id="KW-0648">Protein biosynthesis</keyword>
<feature type="compositionally biased region" description="Low complexity" evidence="5">
    <location>
        <begin position="75"/>
        <end position="86"/>
    </location>
</feature>
<dbReference type="InterPro" id="IPR036219">
    <property type="entry name" value="eEF-1beta-like_sf"/>
</dbReference>
<dbReference type="GO" id="GO:0003746">
    <property type="term" value="F:translation elongation factor activity"/>
    <property type="evidence" value="ECO:0007669"/>
    <property type="project" value="UniProtKB-KW"/>
</dbReference>
<proteinExistence type="inferred from homology"/>